<organism evidence="2 3">
    <name type="scientific">Natronorubrum texcoconense</name>
    <dbReference type="NCBI Taxonomy" id="1095776"/>
    <lineage>
        <taxon>Archaea</taxon>
        <taxon>Methanobacteriati</taxon>
        <taxon>Methanobacteriota</taxon>
        <taxon>Stenosarchaea group</taxon>
        <taxon>Halobacteria</taxon>
        <taxon>Halobacteriales</taxon>
        <taxon>Natrialbaceae</taxon>
        <taxon>Natronorubrum</taxon>
    </lineage>
</organism>
<evidence type="ECO:0000313" key="2">
    <source>
        <dbReference type="EMBL" id="SDK21162.1"/>
    </source>
</evidence>
<feature type="region of interest" description="Disordered" evidence="1">
    <location>
        <begin position="188"/>
        <end position="216"/>
    </location>
</feature>
<protein>
    <submittedName>
        <fullName evidence="2">Uncharacterized protein</fullName>
    </submittedName>
</protein>
<evidence type="ECO:0000256" key="1">
    <source>
        <dbReference type="SAM" id="MobiDB-lite"/>
    </source>
</evidence>
<keyword evidence="3" id="KW-1185">Reference proteome</keyword>
<feature type="compositionally biased region" description="Acidic residues" evidence="1">
    <location>
        <begin position="35"/>
        <end position="54"/>
    </location>
</feature>
<dbReference type="OrthoDB" id="206414at2157"/>
<dbReference type="EMBL" id="FNFE01000003">
    <property type="protein sequence ID" value="SDK21162.1"/>
    <property type="molecule type" value="Genomic_DNA"/>
</dbReference>
<feature type="compositionally biased region" description="Acidic residues" evidence="1">
    <location>
        <begin position="207"/>
        <end position="216"/>
    </location>
</feature>
<proteinExistence type="predicted"/>
<name>A0A1G9A1C0_9EURY</name>
<feature type="compositionally biased region" description="Low complexity" evidence="1">
    <location>
        <begin position="24"/>
        <end position="34"/>
    </location>
</feature>
<dbReference type="AlphaFoldDB" id="A0A1G9A1C0"/>
<accession>A0A1G9A1C0</accession>
<feature type="compositionally biased region" description="Polar residues" evidence="1">
    <location>
        <begin position="55"/>
        <end position="67"/>
    </location>
</feature>
<evidence type="ECO:0000313" key="3">
    <source>
        <dbReference type="Proteomes" id="UP000198882"/>
    </source>
</evidence>
<sequence>MTESSRRTLLCAGAGLLSLSAGCLDEFGSSTSEDTPTDDDDSDGNDPESGDNETESTATGDLETTANVRFDHADVPMEPEATLVTSADRADRWLDDHEFVDDVIPEFVEETLFEESVLLALESDAPNLCYKMALEDVTLEETDDSDDGDAQLSLEAAVIDESEDDELCGQQMIAVGQLVRATFDGEPATSASVTIDDADGETHELSIDVESDSDES</sequence>
<reference evidence="3" key="1">
    <citation type="submission" date="2016-10" db="EMBL/GenBank/DDBJ databases">
        <authorList>
            <person name="Varghese N."/>
            <person name="Submissions S."/>
        </authorList>
    </citation>
    <scope>NUCLEOTIDE SEQUENCE [LARGE SCALE GENOMIC DNA]</scope>
    <source>
        <strain evidence="3">B4,CECT 8067,JCM 17497</strain>
    </source>
</reference>
<gene>
    <name evidence="2" type="ORF">SAMN04515672_2541</name>
</gene>
<dbReference type="Proteomes" id="UP000198882">
    <property type="component" value="Unassembled WGS sequence"/>
</dbReference>
<dbReference type="RefSeq" id="WP_090306845.1">
    <property type="nucleotide sequence ID" value="NZ_FNFE01000003.1"/>
</dbReference>
<feature type="region of interest" description="Disordered" evidence="1">
    <location>
        <begin position="24"/>
        <end position="79"/>
    </location>
</feature>
<dbReference type="PROSITE" id="PS51257">
    <property type="entry name" value="PROKAR_LIPOPROTEIN"/>
    <property type="match status" value="1"/>
</dbReference>